<dbReference type="NCBIfam" id="TIGR01145">
    <property type="entry name" value="ATP_synt_delta"/>
    <property type="match status" value="1"/>
</dbReference>
<dbReference type="EMBL" id="LAZR01000008">
    <property type="protein sequence ID" value="KKO08898.1"/>
    <property type="molecule type" value="Genomic_DNA"/>
</dbReference>
<comment type="caution">
    <text evidence="7">The sequence shown here is derived from an EMBL/GenBank/DDBJ whole genome shotgun (WGS) entry which is preliminary data.</text>
</comment>
<keyword evidence="5" id="KW-0472">Membrane</keyword>
<dbReference type="SUPFAM" id="SSF47928">
    <property type="entry name" value="N-terminal domain of the delta subunit of the F1F0-ATP synthase"/>
    <property type="match status" value="1"/>
</dbReference>
<evidence type="ECO:0000256" key="6">
    <source>
        <dbReference type="ARBA" id="ARBA00023310"/>
    </source>
</evidence>
<name>A0A0F9W9C0_9ZZZZ</name>
<keyword evidence="3" id="KW-0375">Hydrogen ion transport</keyword>
<dbReference type="PANTHER" id="PTHR11910">
    <property type="entry name" value="ATP SYNTHASE DELTA CHAIN"/>
    <property type="match status" value="1"/>
</dbReference>
<evidence type="ECO:0000256" key="2">
    <source>
        <dbReference type="ARBA" id="ARBA00022448"/>
    </source>
</evidence>
<evidence type="ECO:0008006" key="8">
    <source>
        <dbReference type="Google" id="ProtNLM"/>
    </source>
</evidence>
<evidence type="ECO:0000256" key="1">
    <source>
        <dbReference type="ARBA" id="ARBA00004370"/>
    </source>
</evidence>
<keyword evidence="4" id="KW-0406">Ion transport</keyword>
<gene>
    <name evidence="7" type="ORF">LCGC14_0040170</name>
</gene>
<comment type="subcellular location">
    <subcellularLocation>
        <location evidence="1">Membrane</location>
    </subcellularLocation>
</comment>
<proteinExistence type="inferred from homology"/>
<dbReference type="PRINTS" id="PR00125">
    <property type="entry name" value="ATPASEDELTA"/>
</dbReference>
<dbReference type="HAMAP" id="MF_01416">
    <property type="entry name" value="ATP_synth_delta_bact"/>
    <property type="match status" value="1"/>
</dbReference>
<dbReference type="InterPro" id="IPR026015">
    <property type="entry name" value="ATP_synth_OSCP/delta_N_sf"/>
</dbReference>
<dbReference type="GO" id="GO:0046933">
    <property type="term" value="F:proton-transporting ATP synthase activity, rotational mechanism"/>
    <property type="evidence" value="ECO:0007669"/>
    <property type="project" value="InterPro"/>
</dbReference>
<sequence>MAESITLARPYANAAFEVAVADKALAEWSEMLKTLAAVAADDKVSNLLKNPALTAEKQSDALLAICGDEVSAKGKNMIRLLAENRRLPLLPEIAEIFDVLKAAKEKSVDVELATAYALSDAVVEQLTQALQKRLDRQVKLHTSVDQGLIGGAVIRAGDTVIDSSVRGKLNKLAESLSS</sequence>
<evidence type="ECO:0000256" key="3">
    <source>
        <dbReference type="ARBA" id="ARBA00022781"/>
    </source>
</evidence>
<dbReference type="AlphaFoldDB" id="A0A0F9W9C0"/>
<reference evidence="7" key="1">
    <citation type="journal article" date="2015" name="Nature">
        <title>Complex archaea that bridge the gap between prokaryotes and eukaryotes.</title>
        <authorList>
            <person name="Spang A."/>
            <person name="Saw J.H."/>
            <person name="Jorgensen S.L."/>
            <person name="Zaremba-Niedzwiedzka K."/>
            <person name="Martijn J."/>
            <person name="Lind A.E."/>
            <person name="van Eijk R."/>
            <person name="Schleper C."/>
            <person name="Guy L."/>
            <person name="Ettema T.J."/>
        </authorList>
    </citation>
    <scope>NUCLEOTIDE SEQUENCE</scope>
</reference>
<organism evidence="7">
    <name type="scientific">marine sediment metagenome</name>
    <dbReference type="NCBI Taxonomy" id="412755"/>
    <lineage>
        <taxon>unclassified sequences</taxon>
        <taxon>metagenomes</taxon>
        <taxon>ecological metagenomes</taxon>
    </lineage>
</organism>
<accession>A0A0F9W9C0</accession>
<protein>
    <recommendedName>
        <fullName evidence="8">ATP synthase subunit delta</fullName>
    </recommendedName>
</protein>
<evidence type="ECO:0000313" key="7">
    <source>
        <dbReference type="EMBL" id="KKO08898.1"/>
    </source>
</evidence>
<evidence type="ECO:0000256" key="5">
    <source>
        <dbReference type="ARBA" id="ARBA00023136"/>
    </source>
</evidence>
<dbReference type="Pfam" id="PF00213">
    <property type="entry name" value="OSCP"/>
    <property type="match status" value="1"/>
</dbReference>
<dbReference type="Gene3D" id="1.10.520.20">
    <property type="entry name" value="N-terminal domain of the delta subunit of the F1F0-ATP synthase"/>
    <property type="match status" value="1"/>
</dbReference>
<keyword evidence="6" id="KW-0066">ATP synthesis</keyword>
<keyword evidence="2" id="KW-0813">Transport</keyword>
<evidence type="ECO:0000256" key="4">
    <source>
        <dbReference type="ARBA" id="ARBA00023065"/>
    </source>
</evidence>
<dbReference type="GO" id="GO:0016020">
    <property type="term" value="C:membrane"/>
    <property type="evidence" value="ECO:0007669"/>
    <property type="project" value="UniProtKB-SubCell"/>
</dbReference>
<dbReference type="InterPro" id="IPR000711">
    <property type="entry name" value="ATPase_OSCP/dsu"/>
</dbReference>
<dbReference type="NCBIfam" id="NF004402">
    <property type="entry name" value="PRK05758.2-2"/>
    <property type="match status" value="1"/>
</dbReference>